<keyword evidence="1" id="KW-1133">Transmembrane helix</keyword>
<evidence type="ECO:0000256" key="1">
    <source>
        <dbReference type="SAM" id="Phobius"/>
    </source>
</evidence>
<comment type="caution">
    <text evidence="4">The sequence shown here is derived from an EMBL/GenBank/DDBJ whole genome shotgun (WGS) entry which is preliminary data.</text>
</comment>
<evidence type="ECO:0000313" key="4">
    <source>
        <dbReference type="EMBL" id="TCV79983.1"/>
    </source>
</evidence>
<dbReference type="NCBIfam" id="TIGR02595">
    <property type="entry name" value="PEP_CTERM"/>
    <property type="match status" value="1"/>
</dbReference>
<dbReference type="EMBL" id="SMCO01000032">
    <property type="protein sequence ID" value="TCV79983.1"/>
    <property type="molecule type" value="Genomic_DNA"/>
</dbReference>
<dbReference type="Pfam" id="PF07589">
    <property type="entry name" value="PEP-CTERM"/>
    <property type="match status" value="1"/>
</dbReference>
<evidence type="ECO:0000313" key="5">
    <source>
        <dbReference type="Proteomes" id="UP000295367"/>
    </source>
</evidence>
<keyword evidence="2" id="KW-0732">Signal</keyword>
<dbReference type="AlphaFoldDB" id="A0A4R3XVB4"/>
<feature type="transmembrane region" description="Helical" evidence="1">
    <location>
        <begin position="220"/>
        <end position="240"/>
    </location>
</feature>
<feature type="signal peptide" evidence="2">
    <location>
        <begin position="1"/>
        <end position="24"/>
    </location>
</feature>
<sequence>MCQLKQMTMSVAVSMLFCASTAQAVYTPIVSTTGNNFTMNSTSDGLLGGSNEVNFTWDGTYRTSVATDGLYNATLSSLTPFGGKRWEVHHMNVYAPGTYIFYTLCASGGVASTTYDPSCGVGPSYTLTVGAGQVGAHMLLNWSTSSDQDIVLLWDMNKSWAATGTASPFQAGGSNTINTVWNGVSIDTPIDADTVSGTSMIDGSFINYSFNFNINGIQAVPAPASLWLFGSGLLGLIGLVRRKAA</sequence>
<evidence type="ECO:0000259" key="3">
    <source>
        <dbReference type="Pfam" id="PF07589"/>
    </source>
</evidence>
<keyword evidence="1" id="KW-0472">Membrane</keyword>
<keyword evidence="1" id="KW-0812">Transmembrane</keyword>
<name>A0A4R3XVB4_9PROT</name>
<dbReference type="InterPro" id="IPR013424">
    <property type="entry name" value="Ice-binding_C"/>
</dbReference>
<accession>A0A4R3XVB4</accession>
<dbReference type="OrthoDB" id="5762010at2"/>
<reference evidence="4 5" key="1">
    <citation type="submission" date="2019-03" db="EMBL/GenBank/DDBJ databases">
        <title>Genomic Encyclopedia of Type Strains, Phase IV (KMG-IV): sequencing the most valuable type-strain genomes for metagenomic binning, comparative biology and taxonomic classification.</title>
        <authorList>
            <person name="Goeker M."/>
        </authorList>
    </citation>
    <scope>NUCLEOTIDE SEQUENCE [LARGE SCALE GENOMIC DNA]</scope>
    <source>
        <strain evidence="4 5">DSM 100309</strain>
    </source>
</reference>
<keyword evidence="5" id="KW-1185">Reference proteome</keyword>
<evidence type="ECO:0000256" key="2">
    <source>
        <dbReference type="SAM" id="SignalP"/>
    </source>
</evidence>
<feature type="chain" id="PRO_5020493604" evidence="2">
    <location>
        <begin position="25"/>
        <end position="245"/>
    </location>
</feature>
<feature type="domain" description="Ice-binding protein C-terminal" evidence="3">
    <location>
        <begin position="219"/>
        <end position="242"/>
    </location>
</feature>
<organism evidence="4 5">
    <name type="scientific">Sulfurirhabdus autotrophica</name>
    <dbReference type="NCBI Taxonomy" id="1706046"/>
    <lineage>
        <taxon>Bacteria</taxon>
        <taxon>Pseudomonadati</taxon>
        <taxon>Pseudomonadota</taxon>
        <taxon>Betaproteobacteria</taxon>
        <taxon>Nitrosomonadales</taxon>
        <taxon>Sulfuricellaceae</taxon>
        <taxon>Sulfurirhabdus</taxon>
    </lineage>
</organism>
<proteinExistence type="predicted"/>
<gene>
    <name evidence="4" type="ORF">EDC63_13228</name>
</gene>
<protein>
    <submittedName>
        <fullName evidence="4">Putative secreted protein with PEP-CTERM sorting signal</fullName>
    </submittedName>
</protein>
<dbReference type="Proteomes" id="UP000295367">
    <property type="component" value="Unassembled WGS sequence"/>
</dbReference>